<feature type="domain" description="DUF3456" evidence="3">
    <location>
        <begin position="79"/>
        <end position="203"/>
    </location>
</feature>
<dbReference type="PANTHER" id="PTHR15881">
    <property type="entry name" value="MARGINAL ZONE B- AND B1-CELL-SPECIFIC PROTEIN"/>
    <property type="match status" value="1"/>
</dbReference>
<organism evidence="4 5">
    <name type="scientific">Tigriopus californicus</name>
    <name type="common">Marine copepod</name>
    <dbReference type="NCBI Taxonomy" id="6832"/>
    <lineage>
        <taxon>Eukaryota</taxon>
        <taxon>Metazoa</taxon>
        <taxon>Ecdysozoa</taxon>
        <taxon>Arthropoda</taxon>
        <taxon>Crustacea</taxon>
        <taxon>Multicrustacea</taxon>
        <taxon>Hexanauplia</taxon>
        <taxon>Copepoda</taxon>
        <taxon>Harpacticoida</taxon>
        <taxon>Harpacticidae</taxon>
        <taxon>Tigriopus</taxon>
    </lineage>
</organism>
<sequence length="213" mass="24387">MAKVWVRRLTILIFLLASIHLNASQKEDEITSEGGQWNDEQSDEVTIPDPQDGSQKLSYKTPKLNEEEQNSPFITDGMKCDSCQAVAVQLHRAFEDGHKHRTNQDWRMSEATIIDKTEQVCTYQNFEKYGISSYQGENRLKGPGIFDEPGLAQMGGKTPFRLAQLCGAFMDLDEMVIYEYWARNGRTSHALKEFLCVESQDYCRSSSRSREEL</sequence>
<reference evidence="4 5" key="1">
    <citation type="journal article" date="2018" name="Nat. Ecol. Evol.">
        <title>Genomic signatures of mitonuclear coevolution across populations of Tigriopus californicus.</title>
        <authorList>
            <person name="Barreto F.S."/>
            <person name="Watson E.T."/>
            <person name="Lima T.G."/>
            <person name="Willett C.S."/>
            <person name="Edmands S."/>
            <person name="Li W."/>
            <person name="Burton R.S."/>
        </authorList>
    </citation>
    <scope>NUCLEOTIDE SEQUENCE [LARGE SCALE GENOMIC DNA]</scope>
    <source>
        <strain evidence="4 5">San Diego</strain>
    </source>
</reference>
<protein>
    <recommendedName>
        <fullName evidence="3">DUF3456 domain-containing protein</fullName>
    </recommendedName>
</protein>
<feature type="signal peptide" evidence="2">
    <location>
        <begin position="1"/>
        <end position="24"/>
    </location>
</feature>
<dbReference type="Proteomes" id="UP000318571">
    <property type="component" value="Chromosome 3"/>
</dbReference>
<dbReference type="Pfam" id="PF11938">
    <property type="entry name" value="DUF3456"/>
    <property type="match status" value="1"/>
</dbReference>
<evidence type="ECO:0000256" key="1">
    <source>
        <dbReference type="SAM" id="MobiDB-lite"/>
    </source>
</evidence>
<feature type="chain" id="PRO_5021802290" description="DUF3456 domain-containing protein" evidence="2">
    <location>
        <begin position="25"/>
        <end position="213"/>
    </location>
</feature>
<dbReference type="PANTHER" id="PTHR15881:SF2">
    <property type="entry name" value="MARGINAL ZONE B- AND B1-CELL-SPECIFIC PROTEIN"/>
    <property type="match status" value="1"/>
</dbReference>
<keyword evidence="5" id="KW-1185">Reference proteome</keyword>
<evidence type="ECO:0000313" key="4">
    <source>
        <dbReference type="EMBL" id="TRY73642.1"/>
    </source>
</evidence>
<evidence type="ECO:0000313" key="5">
    <source>
        <dbReference type="Proteomes" id="UP000318571"/>
    </source>
</evidence>
<dbReference type="EMBL" id="VCGU01000007">
    <property type="protein sequence ID" value="TRY73642.1"/>
    <property type="molecule type" value="Genomic_DNA"/>
</dbReference>
<evidence type="ECO:0000259" key="3">
    <source>
        <dbReference type="Pfam" id="PF11938"/>
    </source>
</evidence>
<dbReference type="InterPro" id="IPR021852">
    <property type="entry name" value="DUF3456"/>
</dbReference>
<accession>A0A553P7I0</accession>
<dbReference type="OrthoDB" id="448621at2759"/>
<dbReference type="AlphaFoldDB" id="A0A553P7I0"/>
<dbReference type="InterPro" id="IPR052682">
    <property type="entry name" value="MZB1"/>
</dbReference>
<dbReference type="GO" id="GO:0034663">
    <property type="term" value="C:endoplasmic reticulum chaperone complex"/>
    <property type="evidence" value="ECO:0007669"/>
    <property type="project" value="TreeGrafter"/>
</dbReference>
<dbReference type="OMA" id="DYLRCDA"/>
<keyword evidence="2" id="KW-0732">Signal</keyword>
<name>A0A553P7I0_TIGCA</name>
<gene>
    <name evidence="4" type="ORF">TCAL_11750</name>
</gene>
<dbReference type="GO" id="GO:0005576">
    <property type="term" value="C:extracellular region"/>
    <property type="evidence" value="ECO:0007669"/>
    <property type="project" value="TreeGrafter"/>
</dbReference>
<feature type="region of interest" description="Disordered" evidence="1">
    <location>
        <begin position="30"/>
        <end position="65"/>
    </location>
</feature>
<evidence type="ECO:0000256" key="2">
    <source>
        <dbReference type="SAM" id="SignalP"/>
    </source>
</evidence>
<comment type="caution">
    <text evidence="4">The sequence shown here is derived from an EMBL/GenBank/DDBJ whole genome shotgun (WGS) entry which is preliminary data.</text>
</comment>
<proteinExistence type="predicted"/>